<dbReference type="EMBL" id="LAZR01033320">
    <property type="protein sequence ID" value="KKL48434.1"/>
    <property type="molecule type" value="Genomic_DNA"/>
</dbReference>
<proteinExistence type="predicted"/>
<comment type="caution">
    <text evidence="1">The sequence shown here is derived from an EMBL/GenBank/DDBJ whole genome shotgun (WGS) entry which is preliminary data.</text>
</comment>
<reference evidence="1" key="1">
    <citation type="journal article" date="2015" name="Nature">
        <title>Complex archaea that bridge the gap between prokaryotes and eukaryotes.</title>
        <authorList>
            <person name="Spang A."/>
            <person name="Saw J.H."/>
            <person name="Jorgensen S.L."/>
            <person name="Zaremba-Niedzwiedzka K."/>
            <person name="Martijn J."/>
            <person name="Lind A.E."/>
            <person name="van Eijk R."/>
            <person name="Schleper C."/>
            <person name="Guy L."/>
            <person name="Ettema T.J."/>
        </authorList>
    </citation>
    <scope>NUCLEOTIDE SEQUENCE</scope>
</reference>
<protein>
    <submittedName>
        <fullName evidence="1">Uncharacterized protein</fullName>
    </submittedName>
</protein>
<evidence type="ECO:0000313" key="1">
    <source>
        <dbReference type="EMBL" id="KKL48434.1"/>
    </source>
</evidence>
<accession>A0A0F9CH45</accession>
<name>A0A0F9CH45_9ZZZZ</name>
<gene>
    <name evidence="1" type="ORF">LCGC14_2325520</name>
</gene>
<sequence>MSFLEYCEKCEMETGHVSKEKLGTDKDACIPCSHREEELKKQQEMK</sequence>
<dbReference type="AlphaFoldDB" id="A0A0F9CH45"/>
<organism evidence="1">
    <name type="scientific">marine sediment metagenome</name>
    <dbReference type="NCBI Taxonomy" id="412755"/>
    <lineage>
        <taxon>unclassified sequences</taxon>
        <taxon>metagenomes</taxon>
        <taxon>ecological metagenomes</taxon>
    </lineage>
</organism>